<dbReference type="Gene3D" id="3.40.50.620">
    <property type="entry name" value="HUPs"/>
    <property type="match status" value="1"/>
</dbReference>
<dbReference type="NCBIfam" id="TIGR00125">
    <property type="entry name" value="cyt_tran_rel"/>
    <property type="match status" value="1"/>
</dbReference>
<evidence type="ECO:0000256" key="2">
    <source>
        <dbReference type="ARBA" id="ARBA00009256"/>
    </source>
</evidence>
<sequence length="283" mass="30896">MTELVHTRQAVAAQVAAWRAEGLEVGFVPTMGNLHEGHLRLVDRALEMAPRVVVSVFVNPMQFGPGEDYERYPRTLEADLALLEARGAHLLFAPEVAEIYPRPMEETTRVEVPGLSDILCGAFRPGHFVGVATVVAKLLHIVRPDVAVFGRKDYQQLVIIRRMVEDLCIPVRIEGVDTVREPDGLAMSSRNAYLTADERVRAPELHGALAEAAARLRAGEDDFAAVEAAGRARLEAAGMRPDYFAVRRAADLAEPAPGERALVVLAAARLGSARLIDNVVVER</sequence>
<dbReference type="UniPathway" id="UPA00028">
    <property type="reaction ID" value="UER00005"/>
</dbReference>
<evidence type="ECO:0000256" key="1">
    <source>
        <dbReference type="ARBA" id="ARBA00004990"/>
    </source>
</evidence>
<dbReference type="InterPro" id="IPR042176">
    <property type="entry name" value="Pantoate_ligase_C"/>
</dbReference>
<dbReference type="InterPro" id="IPR004821">
    <property type="entry name" value="Cyt_trans-like"/>
</dbReference>
<evidence type="ECO:0000313" key="10">
    <source>
        <dbReference type="Proteomes" id="UP000276634"/>
    </source>
</evidence>
<dbReference type="InterPro" id="IPR003721">
    <property type="entry name" value="Pantoate_ligase"/>
</dbReference>
<keyword evidence="6 8" id="KW-0067">ATP-binding</keyword>
<dbReference type="GO" id="GO:0015940">
    <property type="term" value="P:pantothenate biosynthetic process"/>
    <property type="evidence" value="ECO:0007669"/>
    <property type="project" value="UniProtKB-UniRule"/>
</dbReference>
<comment type="pathway">
    <text evidence="1 8">Cofactor biosynthesis; (R)-pantothenate biosynthesis; (R)-pantothenate from (R)-pantoate and beta-alanine: step 1/1.</text>
</comment>
<name>A0A3N1Y214_9GAMM</name>
<evidence type="ECO:0000256" key="7">
    <source>
        <dbReference type="ARBA" id="ARBA00048258"/>
    </source>
</evidence>
<feature type="binding site" evidence="8">
    <location>
        <position position="62"/>
    </location>
    <ligand>
        <name>beta-alanine</name>
        <dbReference type="ChEBI" id="CHEBI:57966"/>
    </ligand>
</feature>
<dbReference type="Pfam" id="PF02569">
    <property type="entry name" value="Pantoate_ligase"/>
    <property type="match status" value="1"/>
</dbReference>
<protein>
    <recommendedName>
        <fullName evidence="8">Pantothenate synthetase</fullName>
        <shortName evidence="8">PS</shortName>
        <ecNumber evidence="8">6.3.2.1</ecNumber>
    </recommendedName>
    <alternativeName>
        <fullName evidence="8">Pantoate--beta-alanine ligase</fullName>
    </alternativeName>
    <alternativeName>
        <fullName evidence="8">Pantoate-activating enzyme</fullName>
    </alternativeName>
</protein>
<dbReference type="Gene3D" id="3.30.1300.10">
    <property type="entry name" value="Pantoate-beta-alanine ligase, C-terminal domain"/>
    <property type="match status" value="1"/>
</dbReference>
<dbReference type="PANTHER" id="PTHR21299">
    <property type="entry name" value="CYTIDYLATE KINASE/PANTOATE-BETA-ALANINE LIGASE"/>
    <property type="match status" value="1"/>
</dbReference>
<feature type="binding site" evidence="8">
    <location>
        <position position="62"/>
    </location>
    <ligand>
        <name>(R)-pantoate</name>
        <dbReference type="ChEBI" id="CHEBI:15980"/>
    </ligand>
</feature>
<dbReference type="RefSeq" id="WP_123401773.1">
    <property type="nucleotide sequence ID" value="NZ_RJVI01000002.1"/>
</dbReference>
<gene>
    <name evidence="8" type="primary">panC</name>
    <name evidence="9" type="ORF">EDC57_2089</name>
</gene>
<dbReference type="CDD" id="cd00560">
    <property type="entry name" value="PanC"/>
    <property type="match status" value="1"/>
</dbReference>
<dbReference type="EC" id="6.3.2.1" evidence="8"/>
<keyword evidence="4 8" id="KW-0566">Pantothenate biosynthesis</keyword>
<comment type="subunit">
    <text evidence="8">Homodimer.</text>
</comment>
<dbReference type="SUPFAM" id="SSF52374">
    <property type="entry name" value="Nucleotidylyl transferase"/>
    <property type="match status" value="1"/>
</dbReference>
<evidence type="ECO:0000256" key="3">
    <source>
        <dbReference type="ARBA" id="ARBA00022598"/>
    </source>
</evidence>
<dbReference type="InterPro" id="IPR014729">
    <property type="entry name" value="Rossmann-like_a/b/a_fold"/>
</dbReference>
<feature type="binding site" evidence="8">
    <location>
        <begin position="187"/>
        <end position="190"/>
    </location>
    <ligand>
        <name>ATP</name>
        <dbReference type="ChEBI" id="CHEBI:30616"/>
    </ligand>
</feature>
<keyword evidence="8" id="KW-0963">Cytoplasm</keyword>
<feature type="binding site" evidence="8">
    <location>
        <begin position="150"/>
        <end position="153"/>
    </location>
    <ligand>
        <name>ATP</name>
        <dbReference type="ChEBI" id="CHEBI:30616"/>
    </ligand>
</feature>
<dbReference type="OrthoDB" id="9773087at2"/>
<dbReference type="PANTHER" id="PTHR21299:SF1">
    <property type="entry name" value="PANTOATE--BETA-ALANINE LIGASE"/>
    <property type="match status" value="1"/>
</dbReference>
<reference evidence="9 10" key="1">
    <citation type="submission" date="2018-11" db="EMBL/GenBank/DDBJ databases">
        <title>Genomic Encyclopedia of Type Strains, Phase IV (KMG-IV): sequencing the most valuable type-strain genomes for metagenomic binning, comparative biology and taxonomic classification.</title>
        <authorList>
            <person name="Goeker M."/>
        </authorList>
    </citation>
    <scope>NUCLEOTIDE SEQUENCE [LARGE SCALE GENOMIC DNA]</scope>
    <source>
        <strain evidence="9 10">DSM 100275</strain>
    </source>
</reference>
<dbReference type="FunFam" id="3.40.50.620:FF:000013">
    <property type="entry name" value="Pantothenate synthetase"/>
    <property type="match status" value="1"/>
</dbReference>
<evidence type="ECO:0000256" key="8">
    <source>
        <dbReference type="HAMAP-Rule" id="MF_00158"/>
    </source>
</evidence>
<evidence type="ECO:0000256" key="5">
    <source>
        <dbReference type="ARBA" id="ARBA00022741"/>
    </source>
</evidence>
<feature type="binding site" evidence="8">
    <location>
        <position position="156"/>
    </location>
    <ligand>
        <name>(R)-pantoate</name>
        <dbReference type="ChEBI" id="CHEBI:15980"/>
    </ligand>
</feature>
<dbReference type="GO" id="GO:0005524">
    <property type="term" value="F:ATP binding"/>
    <property type="evidence" value="ECO:0007669"/>
    <property type="project" value="UniProtKB-KW"/>
</dbReference>
<comment type="catalytic activity">
    <reaction evidence="7 8">
        <text>(R)-pantoate + beta-alanine + ATP = (R)-pantothenate + AMP + diphosphate + H(+)</text>
        <dbReference type="Rhea" id="RHEA:10912"/>
        <dbReference type="ChEBI" id="CHEBI:15378"/>
        <dbReference type="ChEBI" id="CHEBI:15980"/>
        <dbReference type="ChEBI" id="CHEBI:29032"/>
        <dbReference type="ChEBI" id="CHEBI:30616"/>
        <dbReference type="ChEBI" id="CHEBI:33019"/>
        <dbReference type="ChEBI" id="CHEBI:57966"/>
        <dbReference type="ChEBI" id="CHEBI:456215"/>
        <dbReference type="EC" id="6.3.2.1"/>
    </reaction>
</comment>
<evidence type="ECO:0000256" key="4">
    <source>
        <dbReference type="ARBA" id="ARBA00022655"/>
    </source>
</evidence>
<keyword evidence="3 8" id="KW-0436">Ligase</keyword>
<dbReference type="GO" id="GO:0005829">
    <property type="term" value="C:cytosol"/>
    <property type="evidence" value="ECO:0007669"/>
    <property type="project" value="TreeGrafter"/>
</dbReference>
<dbReference type="GO" id="GO:0004592">
    <property type="term" value="F:pantoate-beta-alanine ligase activity"/>
    <property type="evidence" value="ECO:0007669"/>
    <property type="project" value="UniProtKB-UniRule"/>
</dbReference>
<dbReference type="NCBIfam" id="TIGR00018">
    <property type="entry name" value="panC"/>
    <property type="match status" value="1"/>
</dbReference>
<comment type="similarity">
    <text evidence="2 8">Belongs to the pantothenate synthetase family.</text>
</comment>
<evidence type="ECO:0000256" key="6">
    <source>
        <dbReference type="ARBA" id="ARBA00022840"/>
    </source>
</evidence>
<comment type="function">
    <text evidence="8">Catalyzes the condensation of pantoate with beta-alanine in an ATP-dependent reaction via a pantoyl-adenylate intermediate.</text>
</comment>
<feature type="binding site" evidence="8">
    <location>
        <position position="179"/>
    </location>
    <ligand>
        <name>ATP</name>
        <dbReference type="ChEBI" id="CHEBI:30616"/>
    </ligand>
</feature>
<organism evidence="9 10">
    <name type="scientific">Inmirania thermothiophila</name>
    <dbReference type="NCBI Taxonomy" id="1750597"/>
    <lineage>
        <taxon>Bacteria</taxon>
        <taxon>Pseudomonadati</taxon>
        <taxon>Pseudomonadota</taxon>
        <taxon>Gammaproteobacteria</taxon>
        <taxon>Chromatiales</taxon>
        <taxon>Ectothiorhodospiraceae</taxon>
        <taxon>Inmirania</taxon>
    </lineage>
</organism>
<comment type="caution">
    <text evidence="9">The sequence shown here is derived from an EMBL/GenBank/DDBJ whole genome shotgun (WGS) entry which is preliminary data.</text>
</comment>
<dbReference type="HAMAP" id="MF_00158">
    <property type="entry name" value="PanC"/>
    <property type="match status" value="1"/>
</dbReference>
<dbReference type="AlphaFoldDB" id="A0A3N1Y214"/>
<evidence type="ECO:0000313" key="9">
    <source>
        <dbReference type="EMBL" id="ROR32875.1"/>
    </source>
</evidence>
<dbReference type="EMBL" id="RJVI01000002">
    <property type="protein sequence ID" value="ROR32875.1"/>
    <property type="molecule type" value="Genomic_DNA"/>
</dbReference>
<feature type="binding site" evidence="8">
    <location>
        <begin position="31"/>
        <end position="38"/>
    </location>
    <ligand>
        <name>ATP</name>
        <dbReference type="ChEBI" id="CHEBI:30616"/>
    </ligand>
</feature>
<keyword evidence="10" id="KW-1185">Reference proteome</keyword>
<dbReference type="Proteomes" id="UP000276634">
    <property type="component" value="Unassembled WGS sequence"/>
</dbReference>
<feature type="active site" description="Proton donor" evidence="8">
    <location>
        <position position="38"/>
    </location>
</feature>
<keyword evidence="5 8" id="KW-0547">Nucleotide-binding</keyword>
<comment type="miscellaneous">
    <text evidence="8">The reaction proceeds by a bi uni uni bi ping pong mechanism.</text>
</comment>
<comment type="subcellular location">
    <subcellularLocation>
        <location evidence="8">Cytoplasm</location>
    </subcellularLocation>
</comment>
<accession>A0A3N1Y214</accession>
<proteinExistence type="inferred from homology"/>